<proteinExistence type="predicted"/>
<sequence>MPLGLSFVVLTWTDIPRSRLDLFGCSCGGMVNLGNDVHFTNGHGKETWYSEYSKSLVIVIMQLFWLVVEKMPETKEGFEAFLFCFLLFWVV</sequence>
<evidence type="ECO:0000313" key="1">
    <source>
        <dbReference type="EMBL" id="RXH99992.1"/>
    </source>
</evidence>
<dbReference type="EMBL" id="RDQH01000331">
    <property type="protein sequence ID" value="RXH99992.1"/>
    <property type="molecule type" value="Genomic_DNA"/>
</dbReference>
<accession>A0A498K2M2</accession>
<name>A0A498K2M2_MALDO</name>
<organism evidence="1 2">
    <name type="scientific">Malus domestica</name>
    <name type="common">Apple</name>
    <name type="synonym">Pyrus malus</name>
    <dbReference type="NCBI Taxonomy" id="3750"/>
    <lineage>
        <taxon>Eukaryota</taxon>
        <taxon>Viridiplantae</taxon>
        <taxon>Streptophyta</taxon>
        <taxon>Embryophyta</taxon>
        <taxon>Tracheophyta</taxon>
        <taxon>Spermatophyta</taxon>
        <taxon>Magnoliopsida</taxon>
        <taxon>eudicotyledons</taxon>
        <taxon>Gunneridae</taxon>
        <taxon>Pentapetalae</taxon>
        <taxon>rosids</taxon>
        <taxon>fabids</taxon>
        <taxon>Rosales</taxon>
        <taxon>Rosaceae</taxon>
        <taxon>Amygdaloideae</taxon>
        <taxon>Maleae</taxon>
        <taxon>Malus</taxon>
    </lineage>
</organism>
<protein>
    <submittedName>
        <fullName evidence="1">Uncharacterized protein</fullName>
    </submittedName>
</protein>
<comment type="caution">
    <text evidence="1">The sequence shown here is derived from an EMBL/GenBank/DDBJ whole genome shotgun (WGS) entry which is preliminary data.</text>
</comment>
<dbReference type="AlphaFoldDB" id="A0A498K2M2"/>
<dbReference type="Proteomes" id="UP000290289">
    <property type="component" value="Chromosome 5"/>
</dbReference>
<keyword evidence="2" id="KW-1185">Reference proteome</keyword>
<evidence type="ECO:0000313" key="2">
    <source>
        <dbReference type="Proteomes" id="UP000290289"/>
    </source>
</evidence>
<gene>
    <name evidence="1" type="ORF">DVH24_030483</name>
</gene>
<reference evidence="1 2" key="1">
    <citation type="submission" date="2018-10" db="EMBL/GenBank/DDBJ databases">
        <title>A high-quality apple genome assembly.</title>
        <authorList>
            <person name="Hu J."/>
        </authorList>
    </citation>
    <scope>NUCLEOTIDE SEQUENCE [LARGE SCALE GENOMIC DNA]</scope>
    <source>
        <strain evidence="2">cv. HFTH1</strain>
        <tissue evidence="1">Young leaf</tissue>
    </source>
</reference>